<keyword evidence="3" id="KW-0413">Isomerase</keyword>
<dbReference type="EMBL" id="BAAATD010000001">
    <property type="protein sequence ID" value="GAA2577762.1"/>
    <property type="molecule type" value="Genomic_DNA"/>
</dbReference>
<organism evidence="3 4">
    <name type="scientific">Actinomadura fulvescens</name>
    <dbReference type="NCBI Taxonomy" id="46160"/>
    <lineage>
        <taxon>Bacteria</taxon>
        <taxon>Bacillati</taxon>
        <taxon>Actinomycetota</taxon>
        <taxon>Actinomycetes</taxon>
        <taxon>Streptosporangiales</taxon>
        <taxon>Thermomonosporaceae</taxon>
        <taxon>Actinomadura</taxon>
    </lineage>
</organism>
<gene>
    <name evidence="3" type="ORF">GCM10010411_07900</name>
</gene>
<dbReference type="Pfam" id="PF07398">
    <property type="entry name" value="MDMPI_C"/>
    <property type="match status" value="1"/>
</dbReference>
<evidence type="ECO:0000259" key="2">
    <source>
        <dbReference type="Pfam" id="PF11716"/>
    </source>
</evidence>
<feature type="domain" description="MDMPI C-terminal" evidence="1">
    <location>
        <begin position="148"/>
        <end position="246"/>
    </location>
</feature>
<dbReference type="SUPFAM" id="SSF109854">
    <property type="entry name" value="DinB/YfiT-like putative metalloenzymes"/>
    <property type="match status" value="1"/>
</dbReference>
<dbReference type="InterPro" id="IPR010872">
    <property type="entry name" value="MDMPI_C-term_domain"/>
</dbReference>
<dbReference type="InterPro" id="IPR017517">
    <property type="entry name" value="Maleyloyr_isom"/>
</dbReference>
<protein>
    <submittedName>
        <fullName evidence="3">Maleylpyruvate isomerase family mycothiol-dependent enzyme</fullName>
    </submittedName>
</protein>
<feature type="domain" description="Mycothiol-dependent maleylpyruvate isomerase metal-binding" evidence="2">
    <location>
        <begin position="14"/>
        <end position="135"/>
    </location>
</feature>
<dbReference type="NCBIfam" id="TIGR03083">
    <property type="entry name" value="maleylpyruvate isomerase family mycothiol-dependent enzyme"/>
    <property type="match status" value="1"/>
</dbReference>
<dbReference type="InterPro" id="IPR024344">
    <property type="entry name" value="MDMPI_metal-binding"/>
</dbReference>
<dbReference type="PANTHER" id="PTHR40758">
    <property type="entry name" value="CONSERVED PROTEIN"/>
    <property type="match status" value="1"/>
</dbReference>
<dbReference type="RefSeq" id="WP_344537729.1">
    <property type="nucleotide sequence ID" value="NZ_BAAATD010000001.1"/>
</dbReference>
<dbReference type="Gene3D" id="1.20.120.450">
    <property type="entry name" value="dinb family like domain"/>
    <property type="match status" value="1"/>
</dbReference>
<dbReference type="PANTHER" id="PTHR40758:SF1">
    <property type="entry name" value="CONSERVED PROTEIN"/>
    <property type="match status" value="1"/>
</dbReference>
<accession>A0ABN3PCI3</accession>
<sequence length="255" mass="27732">MGAPWSHERYCDAAELEISRFADTARQAGLDAPVPTCPGWDVAALVRHLGSVHRWVSGMVTTRSERPLGLGDLDVTFPEEPADHLPWFTEGAAGLLRALRSTDPDTPVWTWVAGQHAGFWSRRMVQETAVHRCDADFALGREPVIEPEVAADGIDEFFDNLPYAAALIPAIKELTGHGETLAFGTTDTAGRWSYRLTPEGFTAEAGGGDGPAVSVDAAAADLFLFLWGRRKIGDPRLAISGDEAPLRRWVEHTAF</sequence>
<name>A0ABN3PCI3_9ACTN</name>
<dbReference type="GO" id="GO:0016853">
    <property type="term" value="F:isomerase activity"/>
    <property type="evidence" value="ECO:0007669"/>
    <property type="project" value="UniProtKB-KW"/>
</dbReference>
<dbReference type="Proteomes" id="UP001501509">
    <property type="component" value="Unassembled WGS sequence"/>
</dbReference>
<evidence type="ECO:0000259" key="1">
    <source>
        <dbReference type="Pfam" id="PF07398"/>
    </source>
</evidence>
<reference evidence="3 4" key="1">
    <citation type="journal article" date="2019" name="Int. J. Syst. Evol. Microbiol.">
        <title>The Global Catalogue of Microorganisms (GCM) 10K type strain sequencing project: providing services to taxonomists for standard genome sequencing and annotation.</title>
        <authorList>
            <consortium name="The Broad Institute Genomics Platform"/>
            <consortium name="The Broad Institute Genome Sequencing Center for Infectious Disease"/>
            <person name="Wu L."/>
            <person name="Ma J."/>
        </authorList>
    </citation>
    <scope>NUCLEOTIDE SEQUENCE [LARGE SCALE GENOMIC DNA]</scope>
    <source>
        <strain evidence="3 4">JCM 6833</strain>
    </source>
</reference>
<evidence type="ECO:0000313" key="4">
    <source>
        <dbReference type="Proteomes" id="UP001501509"/>
    </source>
</evidence>
<proteinExistence type="predicted"/>
<keyword evidence="4" id="KW-1185">Reference proteome</keyword>
<dbReference type="InterPro" id="IPR034660">
    <property type="entry name" value="DinB/YfiT-like"/>
</dbReference>
<comment type="caution">
    <text evidence="3">The sequence shown here is derived from an EMBL/GenBank/DDBJ whole genome shotgun (WGS) entry which is preliminary data.</text>
</comment>
<dbReference type="Pfam" id="PF11716">
    <property type="entry name" value="MDMPI_N"/>
    <property type="match status" value="1"/>
</dbReference>
<evidence type="ECO:0000313" key="3">
    <source>
        <dbReference type="EMBL" id="GAA2577762.1"/>
    </source>
</evidence>